<dbReference type="RefSeq" id="WP_250873734.1">
    <property type="nucleotide sequence ID" value="NZ_JALXFV010000005.1"/>
</dbReference>
<dbReference type="InterPro" id="IPR043149">
    <property type="entry name" value="TagF_N"/>
</dbReference>
<protein>
    <submittedName>
        <fullName evidence="7">CDP-glycerol glycerophosphotransferase family protein</fullName>
    </submittedName>
</protein>
<dbReference type="Pfam" id="PF04464">
    <property type="entry name" value="Glyphos_transf"/>
    <property type="match status" value="1"/>
</dbReference>
<evidence type="ECO:0000256" key="4">
    <source>
        <dbReference type="ARBA" id="ARBA00022679"/>
    </source>
</evidence>
<dbReference type="SUPFAM" id="SSF53756">
    <property type="entry name" value="UDP-Glycosyltransferase/glycogen phosphorylase"/>
    <property type="match status" value="1"/>
</dbReference>
<comment type="similarity">
    <text evidence="2">Belongs to the CDP-glycerol glycerophosphotransferase family.</text>
</comment>
<keyword evidence="5" id="KW-0777">Teichoic acid biosynthesis</keyword>
<evidence type="ECO:0000313" key="8">
    <source>
        <dbReference type="Proteomes" id="UP001597187"/>
    </source>
</evidence>
<dbReference type="EMBL" id="JBHUDC010000005">
    <property type="protein sequence ID" value="MFD1513764.1"/>
    <property type="molecule type" value="Genomic_DNA"/>
</dbReference>
<evidence type="ECO:0000256" key="1">
    <source>
        <dbReference type="ARBA" id="ARBA00004202"/>
    </source>
</evidence>
<dbReference type="PANTHER" id="PTHR37316:SF3">
    <property type="entry name" value="TEICHOIC ACID GLYCEROL-PHOSPHATE TRANSFERASE"/>
    <property type="match status" value="1"/>
</dbReference>
<gene>
    <name evidence="7" type="ORF">ACFSBT_10795</name>
</gene>
<dbReference type="AlphaFoldDB" id="A0ABD6AY07"/>
<comment type="subcellular location">
    <subcellularLocation>
        <location evidence="1">Cell membrane</location>
        <topology evidence="1">Peripheral membrane protein</topology>
    </subcellularLocation>
</comment>
<proteinExistence type="inferred from homology"/>
<keyword evidence="4" id="KW-0808">Transferase</keyword>
<evidence type="ECO:0000256" key="2">
    <source>
        <dbReference type="ARBA" id="ARBA00010488"/>
    </source>
</evidence>
<dbReference type="InterPro" id="IPR051612">
    <property type="entry name" value="Teichoic_Acid_Biosynth"/>
</dbReference>
<dbReference type="GO" id="GO:0016740">
    <property type="term" value="F:transferase activity"/>
    <property type="evidence" value="ECO:0007669"/>
    <property type="project" value="UniProtKB-KW"/>
</dbReference>
<dbReference type="Proteomes" id="UP001597187">
    <property type="component" value="Unassembled WGS sequence"/>
</dbReference>
<dbReference type="Gene3D" id="3.40.50.11820">
    <property type="match status" value="1"/>
</dbReference>
<evidence type="ECO:0000313" key="7">
    <source>
        <dbReference type="EMBL" id="MFD1513764.1"/>
    </source>
</evidence>
<keyword evidence="8" id="KW-1185">Reference proteome</keyword>
<dbReference type="PANTHER" id="PTHR37316">
    <property type="entry name" value="TEICHOIC ACID GLYCEROL-PHOSPHATE PRIMASE"/>
    <property type="match status" value="1"/>
</dbReference>
<sequence>MFGRGSRWRADTAFLLACLAHALTAALTRVVGRDERRWLFGARFGEAYVDNARYLFEYADERPDVRAIWLSRDAETVAAVRARGFEAYHRRSLRGRWHALRAGVVVVTHGVRDVSLSLTGGAFVANCWHGLPLKTVGFDAELAERPWPVRRAHRFLAGRLDFVLSPSPVAVHEMATGLGVPHGRVRVAPYPRYDALVGGAGAASGDEATPKLPARIADRTVVFYLPTFRDVGADVADRVDVAALDGLLDGHDAHLVVKPHPYETLTLPEELDRVSALDEATDLTALLREADVLVTDYSSVFVDFLLLDRPQVFYAPDLDAYRAERGFYYDYETMVPGPVVRDDEGLRRALSEALTGDPAAERRRALRDALLVDPGDRPAERAFEVVRAALADRASDDATR</sequence>
<evidence type="ECO:0000256" key="5">
    <source>
        <dbReference type="ARBA" id="ARBA00022944"/>
    </source>
</evidence>
<keyword evidence="3" id="KW-1003">Cell membrane</keyword>
<name>A0ABD6AY07_9EURY</name>
<keyword evidence="6" id="KW-0472">Membrane</keyword>
<reference evidence="7 8" key="1">
    <citation type="journal article" date="2019" name="Int. J. Syst. Evol. Microbiol.">
        <title>The Global Catalogue of Microorganisms (GCM) 10K type strain sequencing project: providing services to taxonomists for standard genome sequencing and annotation.</title>
        <authorList>
            <consortium name="The Broad Institute Genomics Platform"/>
            <consortium name="The Broad Institute Genome Sequencing Center for Infectious Disease"/>
            <person name="Wu L."/>
            <person name="Ma J."/>
        </authorList>
    </citation>
    <scope>NUCLEOTIDE SEQUENCE [LARGE SCALE GENOMIC DNA]</scope>
    <source>
        <strain evidence="7 8">CGMCC 1.12563</strain>
    </source>
</reference>
<dbReference type="InterPro" id="IPR007554">
    <property type="entry name" value="Glycerophosphate_synth"/>
</dbReference>
<evidence type="ECO:0000256" key="3">
    <source>
        <dbReference type="ARBA" id="ARBA00022475"/>
    </source>
</evidence>
<evidence type="ECO:0000256" key="6">
    <source>
        <dbReference type="ARBA" id="ARBA00023136"/>
    </source>
</evidence>
<dbReference type="GO" id="GO:0005886">
    <property type="term" value="C:plasma membrane"/>
    <property type="evidence" value="ECO:0007669"/>
    <property type="project" value="UniProtKB-SubCell"/>
</dbReference>
<comment type="caution">
    <text evidence="7">The sequence shown here is derived from an EMBL/GenBank/DDBJ whole genome shotgun (WGS) entry which is preliminary data.</text>
</comment>
<dbReference type="Gene3D" id="3.40.50.12580">
    <property type="match status" value="1"/>
</dbReference>
<organism evidence="7 8">
    <name type="scientific">Halomarina rubra</name>
    <dbReference type="NCBI Taxonomy" id="2071873"/>
    <lineage>
        <taxon>Archaea</taxon>
        <taxon>Methanobacteriati</taxon>
        <taxon>Methanobacteriota</taxon>
        <taxon>Stenosarchaea group</taxon>
        <taxon>Halobacteria</taxon>
        <taxon>Halobacteriales</taxon>
        <taxon>Natronomonadaceae</taxon>
        <taxon>Halomarina</taxon>
    </lineage>
</organism>
<accession>A0ABD6AY07</accession>
<dbReference type="InterPro" id="IPR043148">
    <property type="entry name" value="TagF_C"/>
</dbReference>